<comment type="cofactor">
    <cofactor evidence="1">
        <name>Mg(2+)</name>
        <dbReference type="ChEBI" id="CHEBI:18420"/>
    </cofactor>
</comment>
<keyword evidence="4" id="KW-0460">Magnesium</keyword>
<dbReference type="GO" id="GO:0046872">
    <property type="term" value="F:metal ion binding"/>
    <property type="evidence" value="ECO:0007669"/>
    <property type="project" value="UniProtKB-KW"/>
</dbReference>
<dbReference type="Gene3D" id="3.40.50.1000">
    <property type="entry name" value="HAD superfamily/HAD-like"/>
    <property type="match status" value="2"/>
</dbReference>
<keyword evidence="7" id="KW-1185">Reference proteome</keyword>
<dbReference type="NCBIfam" id="TIGR01460">
    <property type="entry name" value="HAD-SF-IIA"/>
    <property type="match status" value="1"/>
</dbReference>
<evidence type="ECO:0000313" key="7">
    <source>
        <dbReference type="Proteomes" id="UP000000674"/>
    </source>
</evidence>
<dbReference type="InterPro" id="IPR006355">
    <property type="entry name" value="LHPP/HDHD2"/>
</dbReference>
<evidence type="ECO:0000313" key="6">
    <source>
        <dbReference type="EMBL" id="ABK14443.1"/>
    </source>
</evidence>
<name>A0B6W9_METTP</name>
<comment type="similarity">
    <text evidence="2">Belongs to the HAD-like hydrolase superfamily.</text>
</comment>
<dbReference type="HOGENOM" id="CLU_043473_4_0_2"/>
<dbReference type="STRING" id="349307.Mthe_0653"/>
<dbReference type="Pfam" id="PF13242">
    <property type="entry name" value="Hydrolase_like"/>
    <property type="match status" value="1"/>
</dbReference>
<dbReference type="GO" id="GO:0005737">
    <property type="term" value="C:cytoplasm"/>
    <property type="evidence" value="ECO:0007669"/>
    <property type="project" value="TreeGrafter"/>
</dbReference>
<dbReference type="PANTHER" id="PTHR19288">
    <property type="entry name" value="4-NITROPHENYLPHOSPHATASE-RELATED"/>
    <property type="match status" value="1"/>
</dbReference>
<dbReference type="AlphaFoldDB" id="A0B6W9"/>
<evidence type="ECO:0000256" key="5">
    <source>
        <dbReference type="ARBA" id="ARBA00039666"/>
    </source>
</evidence>
<dbReference type="InterPro" id="IPR023214">
    <property type="entry name" value="HAD_sf"/>
</dbReference>
<sequence length="257" mass="28602">MMSRISAFLMDLDGVLYVGRNPVPGARECLELMEEKGYSFRFISNSTRRCRASVAKRLSEMGYRIQPERIFTPSVAAIERIHRSGKRRCYLISTGDVHRDFEDAGIALVEDEADFVVIGDAGSNFTYERLNRAFNHVLEGADMIALEMDRYWRESEGLVLSAGPFVAALEYATGKRAELVGKPSPEFFSLALNDMGVNPQDAAMIGDDIITDVGGAQRVGMLGILVRTGKYRPEHVERSGVRPDCVLDSIADLARWL</sequence>
<dbReference type="EMBL" id="CP000477">
    <property type="protein sequence ID" value="ABK14443.1"/>
    <property type="molecule type" value="Genomic_DNA"/>
</dbReference>
<organism evidence="6 7">
    <name type="scientific">Methanothrix thermoacetophila (strain DSM 6194 / JCM 14653 / NBRC 101360 / PT)</name>
    <name type="common">Methanosaeta thermophila</name>
    <dbReference type="NCBI Taxonomy" id="349307"/>
    <lineage>
        <taxon>Archaea</taxon>
        <taxon>Methanobacteriati</taxon>
        <taxon>Methanobacteriota</taxon>
        <taxon>Stenosarchaea group</taxon>
        <taxon>Methanomicrobia</taxon>
        <taxon>Methanotrichales</taxon>
        <taxon>Methanotrichaceae</taxon>
        <taxon>Methanothrix</taxon>
    </lineage>
</organism>
<dbReference type="SUPFAM" id="SSF56784">
    <property type="entry name" value="HAD-like"/>
    <property type="match status" value="1"/>
</dbReference>
<protein>
    <recommendedName>
        <fullName evidence="5">Haloacid dehalogenase-like hydrolase domain-containing protein 2</fullName>
    </recommendedName>
</protein>
<evidence type="ECO:0000256" key="4">
    <source>
        <dbReference type="ARBA" id="ARBA00022842"/>
    </source>
</evidence>
<evidence type="ECO:0000256" key="2">
    <source>
        <dbReference type="ARBA" id="ARBA00007958"/>
    </source>
</evidence>
<reference evidence="6 7" key="1">
    <citation type="submission" date="2006-10" db="EMBL/GenBank/DDBJ databases">
        <title>Complete sequence of Methanosaeta thermophila PT.</title>
        <authorList>
            <consortium name="US DOE Joint Genome Institute"/>
            <person name="Copeland A."/>
            <person name="Lucas S."/>
            <person name="Lapidus A."/>
            <person name="Barry K."/>
            <person name="Detter J.C."/>
            <person name="Glavina del Rio T."/>
            <person name="Hammon N."/>
            <person name="Israni S."/>
            <person name="Pitluck S."/>
            <person name="Chain P."/>
            <person name="Malfatti S."/>
            <person name="Shin M."/>
            <person name="Vergez L."/>
            <person name="Schmutz J."/>
            <person name="Larimer F."/>
            <person name="Land M."/>
            <person name="Hauser L."/>
            <person name="Kyrpides N."/>
            <person name="Kim E."/>
            <person name="Smith K.S."/>
            <person name="Ingram-Smith C."/>
            <person name="Richardson P."/>
        </authorList>
    </citation>
    <scope>NUCLEOTIDE SEQUENCE [LARGE SCALE GENOMIC DNA]</scope>
    <source>
        <strain evidence="7">DSM 6194 / JCM 14653 / NBRC 101360 / PT</strain>
    </source>
</reference>
<dbReference type="InterPro" id="IPR006357">
    <property type="entry name" value="HAD-SF_hydro_IIA"/>
</dbReference>
<dbReference type="NCBIfam" id="TIGR01458">
    <property type="entry name" value="HAD-SF-IIA-hyp3"/>
    <property type="match status" value="1"/>
</dbReference>
<dbReference type="KEGG" id="mtp:Mthe_0653"/>
<evidence type="ECO:0000256" key="1">
    <source>
        <dbReference type="ARBA" id="ARBA00001946"/>
    </source>
</evidence>
<dbReference type="Proteomes" id="UP000000674">
    <property type="component" value="Chromosome"/>
</dbReference>
<proteinExistence type="inferred from homology"/>
<dbReference type="GO" id="GO:0016791">
    <property type="term" value="F:phosphatase activity"/>
    <property type="evidence" value="ECO:0007669"/>
    <property type="project" value="InterPro"/>
</dbReference>
<gene>
    <name evidence="6" type="ordered locus">Mthe_0653</name>
</gene>
<dbReference type="OrthoDB" id="25155at2157"/>
<keyword evidence="6" id="KW-0378">Hydrolase</keyword>
<dbReference type="InterPro" id="IPR036412">
    <property type="entry name" value="HAD-like_sf"/>
</dbReference>
<dbReference type="Pfam" id="PF13344">
    <property type="entry name" value="Hydrolase_6"/>
    <property type="match status" value="1"/>
</dbReference>
<accession>A0B6W9</accession>
<dbReference type="PANTHER" id="PTHR19288:SF46">
    <property type="entry name" value="HALOACID DEHALOGENASE-LIKE HYDROLASE DOMAIN-CONTAINING PROTEIN 2"/>
    <property type="match status" value="1"/>
</dbReference>
<evidence type="ECO:0000256" key="3">
    <source>
        <dbReference type="ARBA" id="ARBA00022723"/>
    </source>
</evidence>
<keyword evidence="3" id="KW-0479">Metal-binding</keyword>